<dbReference type="FunFam" id="1.10.405.10:FF:000003">
    <property type="entry name" value="Rab proteins geranylgeranyltransferase component A"/>
    <property type="match status" value="1"/>
</dbReference>
<dbReference type="EMBL" id="QEAN01000083">
    <property type="protein sequence ID" value="TPX49393.1"/>
    <property type="molecule type" value="Genomic_DNA"/>
</dbReference>
<dbReference type="Pfam" id="PF00996">
    <property type="entry name" value="GDI"/>
    <property type="match status" value="2"/>
</dbReference>
<dbReference type="GO" id="GO:0005968">
    <property type="term" value="C:Rab-protein geranylgeranyltransferase complex"/>
    <property type="evidence" value="ECO:0007669"/>
    <property type="project" value="TreeGrafter"/>
</dbReference>
<dbReference type="Gene3D" id="3.50.50.60">
    <property type="entry name" value="FAD/NAD(P)-binding domain"/>
    <property type="match status" value="1"/>
</dbReference>
<name>A0A507DCV2_9FUNG</name>
<dbReference type="VEuPathDB" id="FungiDB:SeMB42_g02617"/>
<dbReference type="OrthoDB" id="9446342at2759"/>
<evidence type="ECO:0000313" key="3">
    <source>
        <dbReference type="EMBL" id="TPX49393.1"/>
    </source>
</evidence>
<dbReference type="PANTHER" id="PTHR11787">
    <property type="entry name" value="RAB GDP-DISSOCIATION INHIBITOR"/>
    <property type="match status" value="1"/>
</dbReference>
<dbReference type="SUPFAM" id="SSF51905">
    <property type="entry name" value="FAD/NAD(P)-binding domain"/>
    <property type="match status" value="1"/>
</dbReference>
<dbReference type="STRING" id="286115.A0A507DCV2"/>
<accession>A0A507DCV2</accession>
<dbReference type="Gene3D" id="3.30.519.10">
    <property type="entry name" value="Guanine Nucleotide Dissociation Inhibitor, domain 2"/>
    <property type="match status" value="1"/>
</dbReference>
<evidence type="ECO:0000313" key="5">
    <source>
        <dbReference type="Proteomes" id="UP000320475"/>
    </source>
</evidence>
<dbReference type="PRINTS" id="PR00891">
    <property type="entry name" value="RABGDIREP"/>
</dbReference>
<evidence type="ECO:0000313" key="2">
    <source>
        <dbReference type="EMBL" id="TPX44231.1"/>
    </source>
</evidence>
<comment type="caution">
    <text evidence="3">The sequence shown here is derived from an EMBL/GenBank/DDBJ whole genome shotgun (WGS) entry which is preliminary data.</text>
</comment>
<dbReference type="AlphaFoldDB" id="A0A507DCV2"/>
<protein>
    <recommendedName>
        <fullName evidence="6">Rab proteins geranylgeranyltransferase component</fullName>
    </recommendedName>
</protein>
<dbReference type="GO" id="GO:0005092">
    <property type="term" value="F:GDP-dissociation inhibitor activity"/>
    <property type="evidence" value="ECO:0007669"/>
    <property type="project" value="InterPro"/>
</dbReference>
<dbReference type="GO" id="GO:0007264">
    <property type="term" value="P:small GTPase-mediated signal transduction"/>
    <property type="evidence" value="ECO:0007669"/>
    <property type="project" value="InterPro"/>
</dbReference>
<dbReference type="EMBL" id="QEAM01000191">
    <property type="protein sequence ID" value="TPX44231.1"/>
    <property type="molecule type" value="Genomic_DNA"/>
</dbReference>
<dbReference type="GO" id="GO:0016192">
    <property type="term" value="P:vesicle-mediated transport"/>
    <property type="evidence" value="ECO:0007669"/>
    <property type="project" value="TreeGrafter"/>
</dbReference>
<dbReference type="GO" id="GO:0005634">
    <property type="term" value="C:nucleus"/>
    <property type="evidence" value="ECO:0007669"/>
    <property type="project" value="TreeGrafter"/>
</dbReference>
<dbReference type="Proteomes" id="UP000317494">
    <property type="component" value="Unassembled WGS sequence"/>
</dbReference>
<organism evidence="3 4">
    <name type="scientific">Synchytrium endobioticum</name>
    <dbReference type="NCBI Taxonomy" id="286115"/>
    <lineage>
        <taxon>Eukaryota</taxon>
        <taxon>Fungi</taxon>
        <taxon>Fungi incertae sedis</taxon>
        <taxon>Chytridiomycota</taxon>
        <taxon>Chytridiomycota incertae sedis</taxon>
        <taxon>Chytridiomycetes</taxon>
        <taxon>Synchytriales</taxon>
        <taxon>Synchytriaceae</taxon>
        <taxon>Synchytrium</taxon>
    </lineage>
</organism>
<reference evidence="4 5" key="1">
    <citation type="journal article" date="2019" name="Sci. Rep.">
        <title>Comparative genomics of chytrid fungi reveal insights into the obligate biotrophic and pathogenic lifestyle of Synchytrium endobioticum.</title>
        <authorList>
            <person name="van de Vossenberg B.T.L.H."/>
            <person name="Warris S."/>
            <person name="Nguyen H.D.T."/>
            <person name="van Gent-Pelzer M.P.E."/>
            <person name="Joly D.L."/>
            <person name="van de Geest H.C."/>
            <person name="Bonants P.J.M."/>
            <person name="Smith D.S."/>
            <person name="Levesque C.A."/>
            <person name="van der Lee T.A.J."/>
        </authorList>
    </citation>
    <scope>NUCLEOTIDE SEQUENCE [LARGE SCALE GENOMIC DNA]</scope>
    <source>
        <strain evidence="2 5">LEV6574</strain>
        <strain evidence="3 4">MB42</strain>
    </source>
</reference>
<dbReference type="InterPro" id="IPR036188">
    <property type="entry name" value="FAD/NAD-bd_sf"/>
</dbReference>
<evidence type="ECO:0000313" key="4">
    <source>
        <dbReference type="Proteomes" id="UP000317494"/>
    </source>
</evidence>
<dbReference type="InterPro" id="IPR018203">
    <property type="entry name" value="GDP_dissociation_inhibitor"/>
</dbReference>
<evidence type="ECO:0000256" key="1">
    <source>
        <dbReference type="ARBA" id="ARBA00005593"/>
    </source>
</evidence>
<dbReference type="Gene3D" id="1.10.405.10">
    <property type="entry name" value="Guanine Nucleotide Dissociation Inhibitor, domain 1"/>
    <property type="match status" value="1"/>
</dbReference>
<gene>
    <name evidence="2" type="ORF">SeLEV6574_g04617</name>
    <name evidence="3" type="ORF">SeMB42_g02617</name>
</gene>
<dbReference type="PANTHER" id="PTHR11787:SF4">
    <property type="entry name" value="CHM, RAB ESCORT PROTEIN 1"/>
    <property type="match status" value="1"/>
</dbReference>
<sequence length="554" mass="60339">MANATDSFDAIILGTGVTESILSAALSRNGKTVLHLDDADVYGSHYAALNLRALLTFLHGATLTSARKPEVSKAFRNIEINVHAPQQPPVPEPESDTFHRKTVDWLSRHPDLLPVATHILLSPTTHGSSDAPSRAVMHEHLTNPSSDQAINDTVTRKIHVLMDLLQQHRQWSIELTPKVFLSRGDMVELLISSGGSRYVEFKALEAVYISSDLGTSRVPASKEDVFANPSVPLVEKRHLMRFMTSALNLLDHPDEISEDENCSFSEYLEIQRLGPKMRQVIIHALAMSDRADITTRAGLESTNRQLQSLGRFGRTAYLCALYGAGAELSQGFCRMSAVYGGTFMLNQHLQSISLESESWRVSRQGGTMSTARYLIASSAYSSLLSDSEPPSETITRLILILDGSIHSDSSLSVTVFPPSNADGYAIFGIQHSFDTNACPYGKFVLYLTTRADGGAAKEELFRAASRLVNIAGAVDATKPNCLLSILYNQTHLIAPPLPPSFSPLSSVLYCSTADASLDLDSHVGEAQRIFRLVCGEGAEFLPQSPAPVDDDVAN</sequence>
<evidence type="ECO:0008006" key="6">
    <source>
        <dbReference type="Google" id="ProtNLM"/>
    </source>
</evidence>
<keyword evidence="4" id="KW-1185">Reference proteome</keyword>
<dbReference type="GO" id="GO:0005829">
    <property type="term" value="C:cytosol"/>
    <property type="evidence" value="ECO:0007669"/>
    <property type="project" value="TreeGrafter"/>
</dbReference>
<comment type="similarity">
    <text evidence="1">Belongs to the Rab GDI family.</text>
</comment>
<proteinExistence type="inferred from homology"/>
<dbReference type="Proteomes" id="UP000320475">
    <property type="component" value="Unassembled WGS sequence"/>
</dbReference>